<accession>A0A803PCK5</accession>
<dbReference type="EMBL" id="UZAU01000385">
    <property type="status" value="NOT_ANNOTATED_CDS"/>
    <property type="molecule type" value="Genomic_DNA"/>
</dbReference>
<evidence type="ECO:0000313" key="1">
    <source>
        <dbReference type="EnsemblPlants" id="cds.evm.model.04.1311"/>
    </source>
</evidence>
<protein>
    <submittedName>
        <fullName evidence="1">Uncharacterized protein</fullName>
    </submittedName>
</protein>
<organism evidence="1 2">
    <name type="scientific">Cannabis sativa</name>
    <name type="common">Hemp</name>
    <name type="synonym">Marijuana</name>
    <dbReference type="NCBI Taxonomy" id="3483"/>
    <lineage>
        <taxon>Eukaryota</taxon>
        <taxon>Viridiplantae</taxon>
        <taxon>Streptophyta</taxon>
        <taxon>Embryophyta</taxon>
        <taxon>Tracheophyta</taxon>
        <taxon>Spermatophyta</taxon>
        <taxon>Magnoliopsida</taxon>
        <taxon>eudicotyledons</taxon>
        <taxon>Gunneridae</taxon>
        <taxon>Pentapetalae</taxon>
        <taxon>rosids</taxon>
        <taxon>fabids</taxon>
        <taxon>Rosales</taxon>
        <taxon>Cannabaceae</taxon>
        <taxon>Cannabis</taxon>
    </lineage>
</organism>
<dbReference type="AlphaFoldDB" id="A0A803PCK5"/>
<sequence length="81" mass="8937">MENVEEADDVGMVDGGQEIELAVEAAAHVWSIEVGEVDKLHRRLVSIDDVLRLPYCGEGGLSHLRFQNILSIFILFASISL</sequence>
<dbReference type="EnsemblPlants" id="evm.model.04.1311">
    <property type="protein sequence ID" value="cds.evm.model.04.1311"/>
    <property type="gene ID" value="evm.TU.04.1311"/>
</dbReference>
<evidence type="ECO:0000313" key="2">
    <source>
        <dbReference type="Proteomes" id="UP000596661"/>
    </source>
</evidence>
<reference evidence="1" key="1">
    <citation type="submission" date="2018-11" db="EMBL/GenBank/DDBJ databases">
        <authorList>
            <person name="Grassa J C."/>
        </authorList>
    </citation>
    <scope>NUCLEOTIDE SEQUENCE [LARGE SCALE GENOMIC DNA]</scope>
</reference>
<keyword evidence="2" id="KW-1185">Reference proteome</keyword>
<reference evidence="1" key="2">
    <citation type="submission" date="2021-03" db="UniProtKB">
        <authorList>
            <consortium name="EnsemblPlants"/>
        </authorList>
    </citation>
    <scope>IDENTIFICATION</scope>
</reference>
<proteinExistence type="predicted"/>
<name>A0A803PCK5_CANSA</name>
<dbReference type="Proteomes" id="UP000596661">
    <property type="component" value="Chromosome 4"/>
</dbReference>
<dbReference type="Gramene" id="evm.model.04.1311">
    <property type="protein sequence ID" value="cds.evm.model.04.1311"/>
    <property type="gene ID" value="evm.TU.04.1311"/>
</dbReference>